<keyword evidence="2" id="KW-1185">Reference proteome</keyword>
<dbReference type="OrthoDB" id="4578687at2"/>
<gene>
    <name evidence="1" type="ORF">EFK50_11400</name>
</gene>
<organism evidence="1 2">
    <name type="scientific">Nocardioides marmoriginsengisoli</name>
    <dbReference type="NCBI Taxonomy" id="661483"/>
    <lineage>
        <taxon>Bacteria</taxon>
        <taxon>Bacillati</taxon>
        <taxon>Actinomycetota</taxon>
        <taxon>Actinomycetes</taxon>
        <taxon>Propionibacteriales</taxon>
        <taxon>Nocardioidaceae</taxon>
        <taxon>Nocardioides</taxon>
    </lineage>
</organism>
<reference evidence="1 2" key="1">
    <citation type="submission" date="2018-11" db="EMBL/GenBank/DDBJ databases">
        <authorList>
            <person name="Li F."/>
        </authorList>
    </citation>
    <scope>NUCLEOTIDE SEQUENCE [LARGE SCALE GENOMIC DNA]</scope>
    <source>
        <strain evidence="1 2">Gsoil 097</strain>
    </source>
</reference>
<evidence type="ECO:0000313" key="1">
    <source>
        <dbReference type="EMBL" id="RNL62375.1"/>
    </source>
</evidence>
<accession>A0A3N0CG12</accession>
<evidence type="ECO:0000313" key="2">
    <source>
        <dbReference type="Proteomes" id="UP000267128"/>
    </source>
</evidence>
<proteinExistence type="predicted"/>
<dbReference type="AlphaFoldDB" id="A0A3N0CG12"/>
<name>A0A3N0CG12_9ACTN</name>
<dbReference type="Proteomes" id="UP000267128">
    <property type="component" value="Unassembled WGS sequence"/>
</dbReference>
<dbReference type="RefSeq" id="WP_123227671.1">
    <property type="nucleotide sequence ID" value="NZ_RJSE01000007.1"/>
</dbReference>
<sequence length="336" mass="37425">MTTEIGDFQHRALTAPYDSTIAVHHPTRTPFGLTEQVLYLYGGWREADGTLHVFERKFIGPMTAGLWLMKCDQTAVQINPESARTVRGEVKREYTDESVLLHGAMMEKVGASGGAFRFHVTPGRFEWEENDGLLKLTGTLVGPGVQIFAPDNDEPILYVSELYKVVGNVDGQDVEGFVFYDHSYWPAGMDWKEFKVFKDLQLGWQAFANEYEDGSIEWGHLCIGREGFNFTGVCSADGPVSMTSGSVGGIDLGENDWAQRATWKAPDGNQWTFELEDGGTLAGFTEARWGGYRAQAGHTRRLDDDRKVKVGFSWLETFGDRIRESAIPGVDEVLGD</sequence>
<protein>
    <recommendedName>
        <fullName evidence="3">DUF2804 domain-containing protein</fullName>
    </recommendedName>
</protein>
<comment type="caution">
    <text evidence="1">The sequence shown here is derived from an EMBL/GenBank/DDBJ whole genome shotgun (WGS) entry which is preliminary data.</text>
</comment>
<evidence type="ECO:0008006" key="3">
    <source>
        <dbReference type="Google" id="ProtNLM"/>
    </source>
</evidence>
<dbReference type="EMBL" id="RJSE01000007">
    <property type="protein sequence ID" value="RNL62375.1"/>
    <property type="molecule type" value="Genomic_DNA"/>
</dbReference>